<evidence type="ECO:0000313" key="5">
    <source>
        <dbReference type="EMBL" id="EFQ82470.1"/>
    </source>
</evidence>
<keyword evidence="6" id="KW-1185">Reference proteome</keyword>
<feature type="domain" description="HTH tetR-type" evidence="4">
    <location>
        <begin position="20"/>
        <end position="80"/>
    </location>
</feature>
<dbReference type="SUPFAM" id="SSF48498">
    <property type="entry name" value="Tetracyclin repressor-like, C-terminal domain"/>
    <property type="match status" value="1"/>
</dbReference>
<comment type="caution">
    <text evidence="5">The sequence shown here is derived from an EMBL/GenBank/DDBJ whole genome shotgun (WGS) entry which is preliminary data.</text>
</comment>
<feature type="DNA-binding region" description="H-T-H motif" evidence="2">
    <location>
        <begin position="43"/>
        <end position="62"/>
    </location>
</feature>
<dbReference type="STRING" id="585531.HMPREF0063_11679"/>
<dbReference type="InterPro" id="IPR041490">
    <property type="entry name" value="KstR2_TetR_C"/>
</dbReference>
<dbReference type="PANTHER" id="PTHR30055">
    <property type="entry name" value="HTH-TYPE TRANSCRIPTIONAL REGULATOR RUTR"/>
    <property type="match status" value="1"/>
</dbReference>
<dbReference type="Gene3D" id="1.10.10.60">
    <property type="entry name" value="Homeodomain-like"/>
    <property type="match status" value="1"/>
</dbReference>
<evidence type="ECO:0000259" key="4">
    <source>
        <dbReference type="PROSITE" id="PS50977"/>
    </source>
</evidence>
<dbReference type="PANTHER" id="PTHR30055:SF226">
    <property type="entry name" value="HTH-TYPE TRANSCRIPTIONAL REGULATOR PKSA"/>
    <property type="match status" value="1"/>
</dbReference>
<protein>
    <submittedName>
        <fullName evidence="5">Transcriptional regulator, TetR family</fullName>
    </submittedName>
</protein>
<dbReference type="EMBL" id="ACLF03000006">
    <property type="protein sequence ID" value="EFQ82470.1"/>
    <property type="molecule type" value="Genomic_DNA"/>
</dbReference>
<dbReference type="Proteomes" id="UP000003111">
    <property type="component" value="Unassembled WGS sequence"/>
</dbReference>
<dbReference type="InterPro" id="IPR009057">
    <property type="entry name" value="Homeodomain-like_sf"/>
</dbReference>
<dbReference type="Gene3D" id="1.10.357.10">
    <property type="entry name" value="Tetracycline Repressor, domain 2"/>
    <property type="match status" value="1"/>
</dbReference>
<dbReference type="InterPro" id="IPR001647">
    <property type="entry name" value="HTH_TetR"/>
</dbReference>
<feature type="compositionally biased region" description="Basic and acidic residues" evidence="3">
    <location>
        <begin position="15"/>
        <end position="24"/>
    </location>
</feature>
<evidence type="ECO:0000313" key="6">
    <source>
        <dbReference type="Proteomes" id="UP000003111"/>
    </source>
</evidence>
<dbReference type="GO" id="GO:0000976">
    <property type="term" value="F:transcription cis-regulatory region binding"/>
    <property type="evidence" value="ECO:0007669"/>
    <property type="project" value="TreeGrafter"/>
</dbReference>
<dbReference type="GO" id="GO:0003700">
    <property type="term" value="F:DNA-binding transcription factor activity"/>
    <property type="evidence" value="ECO:0007669"/>
    <property type="project" value="TreeGrafter"/>
</dbReference>
<dbReference type="PROSITE" id="PS50977">
    <property type="entry name" value="HTH_TETR_2"/>
    <property type="match status" value="1"/>
</dbReference>
<feature type="region of interest" description="Disordered" evidence="3">
    <location>
        <begin position="1"/>
        <end position="24"/>
    </location>
</feature>
<evidence type="ECO:0000256" key="3">
    <source>
        <dbReference type="SAM" id="MobiDB-lite"/>
    </source>
</evidence>
<dbReference type="eggNOG" id="COG1309">
    <property type="taxonomic scope" value="Bacteria"/>
</dbReference>
<dbReference type="AlphaFoldDB" id="E2SD93"/>
<dbReference type="Pfam" id="PF17932">
    <property type="entry name" value="TetR_C_24"/>
    <property type="match status" value="1"/>
</dbReference>
<dbReference type="HOGENOM" id="CLU_069356_13_2_11"/>
<dbReference type="SUPFAM" id="SSF46689">
    <property type="entry name" value="Homeodomain-like"/>
    <property type="match status" value="1"/>
</dbReference>
<gene>
    <name evidence="5" type="ORF">HMPREF0063_11679</name>
</gene>
<dbReference type="Pfam" id="PF00440">
    <property type="entry name" value="TetR_N"/>
    <property type="match status" value="1"/>
</dbReference>
<evidence type="ECO:0000256" key="2">
    <source>
        <dbReference type="PROSITE-ProRule" id="PRU00335"/>
    </source>
</evidence>
<reference evidence="5" key="1">
    <citation type="submission" date="2010-08" db="EMBL/GenBank/DDBJ databases">
        <authorList>
            <person name="Muzny D."/>
            <person name="Qin X."/>
            <person name="Buhay C."/>
            <person name="Dugan-Rocha S."/>
            <person name="Ding Y."/>
            <person name="Chen G."/>
            <person name="Hawes A."/>
            <person name="Holder M."/>
            <person name="Jhangiani S."/>
            <person name="Johnson A."/>
            <person name="Khan Z."/>
            <person name="Li Z."/>
            <person name="Liu W."/>
            <person name="Liu X."/>
            <person name="Perez L."/>
            <person name="Shen H."/>
            <person name="Wang Q."/>
            <person name="Watt J."/>
            <person name="Xi L."/>
            <person name="Xin Y."/>
            <person name="Zhou J."/>
            <person name="Deng J."/>
            <person name="Jiang H."/>
            <person name="Liu Y."/>
            <person name="Qu J."/>
            <person name="Song X.-Z."/>
            <person name="Zhang L."/>
            <person name="Villasana D."/>
            <person name="Johnson A."/>
            <person name="Liu J."/>
            <person name="Liyanage D."/>
            <person name="Lorensuhewa L."/>
            <person name="Robinson T."/>
            <person name="Song A."/>
            <person name="Song B.-B."/>
            <person name="Dinh H."/>
            <person name="Thornton R."/>
            <person name="Coyle M."/>
            <person name="Francisco L."/>
            <person name="Jackson L."/>
            <person name="Javaid M."/>
            <person name="Korchina V."/>
            <person name="Kovar C."/>
            <person name="Mata R."/>
            <person name="Mathew T."/>
            <person name="Ngo R."/>
            <person name="Nguyen L."/>
            <person name="Nguyen N."/>
            <person name="Okwuonu G."/>
            <person name="Ongeri F."/>
            <person name="Pham C."/>
            <person name="Simmons D."/>
            <person name="Wilczek-Boney K."/>
            <person name="Hale W."/>
            <person name="Jakkamsetti A."/>
            <person name="Pham P."/>
            <person name="Ruth R."/>
            <person name="San Lucas F."/>
            <person name="Warren J."/>
            <person name="Zhang J."/>
            <person name="Zhao Z."/>
            <person name="Zhou C."/>
            <person name="Zhu D."/>
            <person name="Lee S."/>
            <person name="Bess C."/>
            <person name="Blankenburg K."/>
            <person name="Forbes L."/>
            <person name="Fu Q."/>
            <person name="Gubbala S."/>
            <person name="Hirani K."/>
            <person name="Jayaseelan J.C."/>
            <person name="Lara F."/>
            <person name="Munidasa M."/>
            <person name="Palculict T."/>
            <person name="Patil S."/>
            <person name="Pu L.-L."/>
            <person name="Saada N."/>
            <person name="Tang L."/>
            <person name="Weissenberger G."/>
            <person name="Zhu Y."/>
            <person name="Hemphill L."/>
            <person name="Shang Y."/>
            <person name="Youmans B."/>
            <person name="Ayvaz T."/>
            <person name="Ross M."/>
            <person name="Santibanez J."/>
            <person name="Aqrawi P."/>
            <person name="Gross S."/>
            <person name="Joshi V."/>
            <person name="Fowler G."/>
            <person name="Nazareth L."/>
            <person name="Reid J."/>
            <person name="Worley K."/>
            <person name="Petrosino J."/>
            <person name="Highlander S."/>
            <person name="Gibbs R."/>
        </authorList>
    </citation>
    <scope>NUCLEOTIDE SEQUENCE [LARGE SCALE GENOMIC DNA]</scope>
    <source>
        <strain evidence="5">DSM 15272</strain>
    </source>
</reference>
<sequence length="209" mass="22967">MTVTTTARRYAGQTAEERDAHRRERVRSACRELIGGSGYASTTVERICSTAGVSTRHFYQHYDNKEAAFIDLYDSIISASGSAAMTSLAETEGRPMVERVPAAFLAYLSPMVRDVRTARIAFVEIMGVSPQMEEKRLAFRESLVEIITTEGSAAVRRGEITDRDFRFASLALAGAATAIVYDWTLRPGRHSVEHLESMLADLAVALIAA</sequence>
<proteinExistence type="predicted"/>
<keyword evidence="1 2" id="KW-0238">DNA-binding</keyword>
<dbReference type="InterPro" id="IPR036271">
    <property type="entry name" value="Tet_transcr_reg_TetR-rel_C_sf"/>
</dbReference>
<evidence type="ECO:0000256" key="1">
    <source>
        <dbReference type="ARBA" id="ARBA00023125"/>
    </source>
</evidence>
<organism evidence="5 6">
    <name type="scientific">Aeromicrobium marinum DSM 15272</name>
    <dbReference type="NCBI Taxonomy" id="585531"/>
    <lineage>
        <taxon>Bacteria</taxon>
        <taxon>Bacillati</taxon>
        <taxon>Actinomycetota</taxon>
        <taxon>Actinomycetes</taxon>
        <taxon>Propionibacteriales</taxon>
        <taxon>Nocardioidaceae</taxon>
        <taxon>Aeromicrobium</taxon>
    </lineage>
</organism>
<name>E2SD93_9ACTN</name>
<accession>E2SD93</accession>
<dbReference type="InterPro" id="IPR050109">
    <property type="entry name" value="HTH-type_TetR-like_transc_reg"/>
</dbReference>